<evidence type="ECO:0000256" key="1">
    <source>
        <dbReference type="SAM" id="SignalP"/>
    </source>
</evidence>
<accession>A0A328WXR8</accession>
<reference evidence="2 3" key="1">
    <citation type="submission" date="2018-06" db="EMBL/GenBank/DDBJ databases">
        <title>Genomic Encyclopedia of Type Strains, Phase III (KMG-III): the genomes of soil and plant-associated and newly described type strains.</title>
        <authorList>
            <person name="Whitman W."/>
        </authorList>
    </citation>
    <scope>NUCLEOTIDE SEQUENCE [LARGE SCALE GENOMIC DNA]</scope>
    <source>
        <strain evidence="2 3">CGMCC 1.12504</strain>
    </source>
</reference>
<keyword evidence="3" id="KW-1185">Reference proteome</keyword>
<evidence type="ECO:0000313" key="2">
    <source>
        <dbReference type="EMBL" id="RAR48068.1"/>
    </source>
</evidence>
<protein>
    <submittedName>
        <fullName evidence="2">Uncharacterized protein</fullName>
    </submittedName>
</protein>
<feature type="chain" id="PRO_5016335329" evidence="1">
    <location>
        <begin position="21"/>
        <end position="76"/>
    </location>
</feature>
<evidence type="ECO:0000313" key="3">
    <source>
        <dbReference type="Proteomes" id="UP000249518"/>
    </source>
</evidence>
<dbReference type="AlphaFoldDB" id="A0A328WXR8"/>
<feature type="signal peptide" evidence="1">
    <location>
        <begin position="1"/>
        <end position="20"/>
    </location>
</feature>
<gene>
    <name evidence="2" type="ORF">B0I10_10669</name>
</gene>
<dbReference type="Proteomes" id="UP000249518">
    <property type="component" value="Unassembled WGS sequence"/>
</dbReference>
<dbReference type="EMBL" id="QLSV01000006">
    <property type="protein sequence ID" value="RAR48068.1"/>
    <property type="molecule type" value="Genomic_DNA"/>
</dbReference>
<organism evidence="2 3">
    <name type="scientific">Flavobacterium lacus</name>
    <dbReference type="NCBI Taxonomy" id="1353778"/>
    <lineage>
        <taxon>Bacteria</taxon>
        <taxon>Pseudomonadati</taxon>
        <taxon>Bacteroidota</taxon>
        <taxon>Flavobacteriia</taxon>
        <taxon>Flavobacteriales</taxon>
        <taxon>Flavobacteriaceae</taxon>
        <taxon>Flavobacterium</taxon>
    </lineage>
</organism>
<name>A0A328WXR8_9FLAO</name>
<proteinExistence type="predicted"/>
<comment type="caution">
    <text evidence="2">The sequence shown here is derived from an EMBL/GenBank/DDBJ whole genome shotgun (WGS) entry which is preliminary data.</text>
</comment>
<sequence>MKKFMFSAFAIMAFSVGSMANDVEVKELTTPNCEAEAQAVYNLEIENGASHYQAYFRSRMQWIECVDAVGINTSID</sequence>
<keyword evidence="1" id="KW-0732">Signal</keyword>
<dbReference type="RefSeq" id="WP_112085901.1">
    <property type="nucleotide sequence ID" value="NZ_QLSV01000006.1"/>
</dbReference>